<evidence type="ECO:0000313" key="2">
    <source>
        <dbReference type="EMBL" id="CAA9458392.1"/>
    </source>
</evidence>
<protein>
    <submittedName>
        <fullName evidence="2">Phosphate regulon transcriptional regulatory protein PhoB (SphR)</fullName>
    </submittedName>
</protein>
<feature type="non-terminal residue" evidence="2">
    <location>
        <position position="1"/>
    </location>
</feature>
<accession>A0A6J4QZQ5</accession>
<feature type="non-terminal residue" evidence="2">
    <location>
        <position position="73"/>
    </location>
</feature>
<sequence length="73" mass="8006">GAGVRPPLLPGGEPRQGLHPRPPHGGRLGLRLLRRHQHRHGPHAPAAREGRARPRQPALPADGVGRRVQVRRM</sequence>
<dbReference type="AlphaFoldDB" id="A0A6J4QZQ5"/>
<organism evidence="2">
    <name type="scientific">uncultured Rubrobacteraceae bacterium</name>
    <dbReference type="NCBI Taxonomy" id="349277"/>
    <lineage>
        <taxon>Bacteria</taxon>
        <taxon>Bacillati</taxon>
        <taxon>Actinomycetota</taxon>
        <taxon>Rubrobacteria</taxon>
        <taxon>Rubrobacterales</taxon>
        <taxon>Rubrobacteraceae</taxon>
        <taxon>environmental samples</taxon>
    </lineage>
</organism>
<dbReference type="EMBL" id="CADCVH010000062">
    <property type="protein sequence ID" value="CAA9458392.1"/>
    <property type="molecule type" value="Genomic_DNA"/>
</dbReference>
<feature type="region of interest" description="Disordered" evidence="1">
    <location>
        <begin position="1"/>
        <end position="73"/>
    </location>
</feature>
<proteinExistence type="predicted"/>
<name>A0A6J4QZQ5_9ACTN</name>
<feature type="compositionally biased region" description="Basic residues" evidence="1">
    <location>
        <begin position="32"/>
        <end position="42"/>
    </location>
</feature>
<gene>
    <name evidence="2" type="ORF">AVDCRST_MAG02-1806</name>
</gene>
<evidence type="ECO:0000256" key="1">
    <source>
        <dbReference type="SAM" id="MobiDB-lite"/>
    </source>
</evidence>
<reference evidence="2" key="1">
    <citation type="submission" date="2020-02" db="EMBL/GenBank/DDBJ databases">
        <authorList>
            <person name="Meier V. D."/>
        </authorList>
    </citation>
    <scope>NUCLEOTIDE SEQUENCE</scope>
    <source>
        <strain evidence="2">AVDCRST_MAG02</strain>
    </source>
</reference>